<dbReference type="Proteomes" id="UP000287605">
    <property type="component" value="Unassembled WGS sequence"/>
</dbReference>
<dbReference type="InterPro" id="IPR028082">
    <property type="entry name" value="Peripla_BP_I"/>
</dbReference>
<sequence>MKRLTNNSVVLAVFSFVCAFLIYGLIDGGLLPSSTKVKGETDLPTVGILQYITHPGLDDIHRGTVDYLAKRGYKDGETVTIHYLNGQGDQNKLGVMSQQLLDKGSDIFVGIGTSAVQALANQTEELPIILGGITNPQQAGLVASNAKPGGNITGVSLESPVDEQLAFLTELLPDAETMGILYSLSEDNSKSQVEIVKDKAQKMGLEAKLYGVPSTNEITQMVTVMASEVDVIYIPTDNTIANAISTVVQIANQHKVPIFPAVDTMVVEGGLATIGINQYALGEKTGEMAADVLDGKSDPATTPVYAYKTGELVVNEKQLAFFNLQLPEKYQDEAIFIKGEDD</sequence>
<accession>A0A430AZK4</accession>
<reference evidence="1 2" key="1">
    <citation type="submission" date="2017-05" db="EMBL/GenBank/DDBJ databases">
        <title>Vagococcus spp. assemblies.</title>
        <authorList>
            <person name="Gulvik C.A."/>
        </authorList>
    </citation>
    <scope>NUCLEOTIDE SEQUENCE [LARGE SCALE GENOMIC DNA]</scope>
    <source>
        <strain evidence="1 2">CCUG 51432</strain>
    </source>
</reference>
<dbReference type="AlphaFoldDB" id="A0A430AZK4"/>
<dbReference type="PANTHER" id="PTHR35271:SF1">
    <property type="entry name" value="ABC TRANSPORTER, SUBSTRATE-BINDING LIPOPROTEIN"/>
    <property type="match status" value="1"/>
</dbReference>
<dbReference type="Gene3D" id="3.40.50.2300">
    <property type="match status" value="2"/>
</dbReference>
<protein>
    <submittedName>
        <fullName evidence="1">Peptide ABC transporter substrate-binding protein</fullName>
    </submittedName>
</protein>
<dbReference type="SUPFAM" id="SSF53822">
    <property type="entry name" value="Periplasmic binding protein-like I"/>
    <property type="match status" value="1"/>
</dbReference>
<organism evidence="1 2">
    <name type="scientific">Vagococcus elongatus</name>
    <dbReference type="NCBI Taxonomy" id="180344"/>
    <lineage>
        <taxon>Bacteria</taxon>
        <taxon>Bacillati</taxon>
        <taxon>Bacillota</taxon>
        <taxon>Bacilli</taxon>
        <taxon>Lactobacillales</taxon>
        <taxon>Enterococcaceae</taxon>
        <taxon>Vagococcus</taxon>
    </lineage>
</organism>
<evidence type="ECO:0000313" key="1">
    <source>
        <dbReference type="EMBL" id="RSU13517.1"/>
    </source>
</evidence>
<gene>
    <name evidence="1" type="ORF">CBF29_04495</name>
</gene>
<dbReference type="Pfam" id="PF04392">
    <property type="entry name" value="ABC_sub_bind"/>
    <property type="match status" value="1"/>
</dbReference>
<dbReference type="EMBL" id="NGKA01000005">
    <property type="protein sequence ID" value="RSU13517.1"/>
    <property type="molecule type" value="Genomic_DNA"/>
</dbReference>
<dbReference type="NCBIfam" id="NF041285">
    <property type="entry name" value="ABC_SBP_TrpX"/>
    <property type="match status" value="1"/>
</dbReference>
<evidence type="ECO:0000313" key="2">
    <source>
        <dbReference type="Proteomes" id="UP000287605"/>
    </source>
</evidence>
<dbReference type="OrthoDB" id="9776955at2"/>
<dbReference type="PANTHER" id="PTHR35271">
    <property type="entry name" value="ABC TRANSPORTER, SUBSTRATE-BINDING LIPOPROTEIN-RELATED"/>
    <property type="match status" value="1"/>
</dbReference>
<dbReference type="CDD" id="cd06325">
    <property type="entry name" value="PBP1_ABC_unchar_transporter"/>
    <property type="match status" value="1"/>
</dbReference>
<dbReference type="RefSeq" id="WP_126807806.1">
    <property type="nucleotide sequence ID" value="NZ_NGKA01000005.1"/>
</dbReference>
<comment type="caution">
    <text evidence="1">The sequence shown here is derived from an EMBL/GenBank/DDBJ whole genome shotgun (WGS) entry which is preliminary data.</text>
</comment>
<keyword evidence="2" id="KW-1185">Reference proteome</keyword>
<dbReference type="InterPro" id="IPR047776">
    <property type="entry name" value="ABC_SBP_TrpX-like"/>
</dbReference>
<proteinExistence type="predicted"/>
<dbReference type="InterPro" id="IPR007487">
    <property type="entry name" value="ABC_transpt-TYRBP-like"/>
</dbReference>
<name>A0A430AZK4_9ENTE</name>